<organism evidence="3 4">
    <name type="scientific">Bifidobacterium thermacidophilum subsp. thermacidophilum</name>
    <dbReference type="NCBI Taxonomy" id="79262"/>
    <lineage>
        <taxon>Bacteria</taxon>
        <taxon>Bacillati</taxon>
        <taxon>Actinomycetota</taxon>
        <taxon>Actinomycetes</taxon>
        <taxon>Bifidobacteriales</taxon>
        <taxon>Bifidobacteriaceae</taxon>
        <taxon>Bifidobacterium</taxon>
    </lineage>
</organism>
<proteinExistence type="predicted"/>
<feature type="transmembrane region" description="Helical" evidence="2">
    <location>
        <begin position="129"/>
        <end position="148"/>
    </location>
</feature>
<evidence type="ECO:0000313" key="3">
    <source>
        <dbReference type="EMBL" id="KFJ02745.1"/>
    </source>
</evidence>
<dbReference type="EMBL" id="JGZT01000006">
    <property type="protein sequence ID" value="KFJ02745.1"/>
    <property type="molecule type" value="Genomic_DNA"/>
</dbReference>
<keyword evidence="2" id="KW-0812">Transmembrane</keyword>
<feature type="compositionally biased region" description="Gly residues" evidence="1">
    <location>
        <begin position="18"/>
        <end position="27"/>
    </location>
</feature>
<gene>
    <name evidence="3" type="ORF">THER5_1210</name>
</gene>
<feature type="transmembrane region" description="Helical" evidence="2">
    <location>
        <begin position="154"/>
        <end position="172"/>
    </location>
</feature>
<feature type="compositionally biased region" description="Basic and acidic residues" evidence="1">
    <location>
        <begin position="39"/>
        <end position="53"/>
    </location>
</feature>
<protein>
    <recommendedName>
        <fullName evidence="5">Membrane associated protein</fullName>
    </recommendedName>
</protein>
<evidence type="ECO:0008006" key="5">
    <source>
        <dbReference type="Google" id="ProtNLM"/>
    </source>
</evidence>
<evidence type="ECO:0000313" key="4">
    <source>
        <dbReference type="Proteomes" id="UP000029003"/>
    </source>
</evidence>
<evidence type="ECO:0000256" key="1">
    <source>
        <dbReference type="SAM" id="MobiDB-lite"/>
    </source>
</evidence>
<keyword evidence="2" id="KW-1133">Transmembrane helix</keyword>
<dbReference type="RefSeq" id="WP_029576485.1">
    <property type="nucleotide sequence ID" value="NZ_JGZT01000006.1"/>
</dbReference>
<feature type="compositionally biased region" description="Polar residues" evidence="1">
    <location>
        <begin position="1"/>
        <end position="10"/>
    </location>
</feature>
<sequence length="190" mass="20336">MTEHNNTNASGERPIPGPGEGSQGGSSSGEPLEEAWEAFAHDHAHDLEDVERSRNAKRFERHARRAEKKALLSIDDLDQGTFTDDAIGAGRGPRDNTSSSWLDTDDVMDRYGDRFVPPTSFAPTPHSTILFTALTVIGVLGIIASVLVPKFTGIIGTVCAICLLLGIAGLAASRRGHAHHDNPFDDGARV</sequence>
<dbReference type="AlphaFoldDB" id="A0A087E4P4"/>
<reference evidence="3 4" key="1">
    <citation type="submission" date="2014-03" db="EMBL/GenBank/DDBJ databases">
        <title>Genomics of Bifidobacteria.</title>
        <authorList>
            <person name="Ventura M."/>
            <person name="Milani C."/>
            <person name="Lugli G.A."/>
        </authorList>
    </citation>
    <scope>NUCLEOTIDE SEQUENCE [LARGE SCALE GENOMIC DNA]</scope>
    <source>
        <strain evidence="3 4">LMG 21395</strain>
    </source>
</reference>
<dbReference type="OrthoDB" id="3232424at2"/>
<feature type="region of interest" description="Disordered" evidence="1">
    <location>
        <begin position="1"/>
        <end position="53"/>
    </location>
</feature>
<comment type="caution">
    <text evidence="3">The sequence shown here is derived from an EMBL/GenBank/DDBJ whole genome shotgun (WGS) entry which is preliminary data.</text>
</comment>
<keyword evidence="2" id="KW-0472">Membrane</keyword>
<name>A0A087E4P4_9BIFI</name>
<evidence type="ECO:0000256" key="2">
    <source>
        <dbReference type="SAM" id="Phobius"/>
    </source>
</evidence>
<accession>A0A087E4P4</accession>
<dbReference type="Proteomes" id="UP000029003">
    <property type="component" value="Unassembled WGS sequence"/>
</dbReference>